<name>A0AAV7SKW6_PLEWA</name>
<gene>
    <name evidence="1" type="ORF">NDU88_005109</name>
</gene>
<sequence>MAQYQGCGAMDGRCQAHARILLDHSLVLLRLGIQGCERRDFLWRLRCNALKDSVFREEVRTTIKEYFATNKGSVSLTGNLWEAFKVVIRGISLAKQHGNMS</sequence>
<proteinExistence type="predicted"/>
<keyword evidence="2" id="KW-1185">Reference proteome</keyword>
<comment type="caution">
    <text evidence="1">The sequence shown here is derived from an EMBL/GenBank/DDBJ whole genome shotgun (WGS) entry which is preliminary data.</text>
</comment>
<evidence type="ECO:0000313" key="1">
    <source>
        <dbReference type="EMBL" id="KAJ1164675.1"/>
    </source>
</evidence>
<dbReference type="EMBL" id="JANPWB010000008">
    <property type="protein sequence ID" value="KAJ1164675.1"/>
    <property type="molecule type" value="Genomic_DNA"/>
</dbReference>
<dbReference type="AlphaFoldDB" id="A0AAV7SKW6"/>
<reference evidence="1" key="1">
    <citation type="journal article" date="2022" name="bioRxiv">
        <title>Sequencing and chromosome-scale assembly of the giantPleurodeles waltlgenome.</title>
        <authorList>
            <person name="Brown T."/>
            <person name="Elewa A."/>
            <person name="Iarovenko S."/>
            <person name="Subramanian E."/>
            <person name="Araus A.J."/>
            <person name="Petzold A."/>
            <person name="Susuki M."/>
            <person name="Suzuki K.-i.T."/>
            <person name="Hayashi T."/>
            <person name="Toyoda A."/>
            <person name="Oliveira C."/>
            <person name="Osipova E."/>
            <person name="Leigh N.D."/>
            <person name="Simon A."/>
            <person name="Yun M.H."/>
        </authorList>
    </citation>
    <scope>NUCLEOTIDE SEQUENCE</scope>
    <source>
        <strain evidence="1">20211129_DDA</strain>
        <tissue evidence="1">Liver</tissue>
    </source>
</reference>
<dbReference type="Proteomes" id="UP001066276">
    <property type="component" value="Chromosome 4_2"/>
</dbReference>
<protein>
    <submittedName>
        <fullName evidence="1">Uncharacterized protein</fullName>
    </submittedName>
</protein>
<evidence type="ECO:0000313" key="2">
    <source>
        <dbReference type="Proteomes" id="UP001066276"/>
    </source>
</evidence>
<organism evidence="1 2">
    <name type="scientific">Pleurodeles waltl</name>
    <name type="common">Iberian ribbed newt</name>
    <dbReference type="NCBI Taxonomy" id="8319"/>
    <lineage>
        <taxon>Eukaryota</taxon>
        <taxon>Metazoa</taxon>
        <taxon>Chordata</taxon>
        <taxon>Craniata</taxon>
        <taxon>Vertebrata</taxon>
        <taxon>Euteleostomi</taxon>
        <taxon>Amphibia</taxon>
        <taxon>Batrachia</taxon>
        <taxon>Caudata</taxon>
        <taxon>Salamandroidea</taxon>
        <taxon>Salamandridae</taxon>
        <taxon>Pleurodelinae</taxon>
        <taxon>Pleurodeles</taxon>
    </lineage>
</organism>
<accession>A0AAV7SKW6</accession>